<sequence length="520" mass="58071">MVQISRRTALFAGVGGGVVPGALGVSGFVRPQAPRRIELPVGVRSGDVTTDSAVLWSAASSAGELRVRLTSNGRRLRSVRGAYADEQTDFTARHTLRGLAPGREYEATMWFEDSAGKRGEEQTLRFSTAPIHPAPTSLVWSGDVCGQGWGINDELGGMTSYQAMLDVEPDLFLHCGDTIYADEPIEKRALEPDFKHLWRSRVAFGVDHVAETLADFRGRHRYNLLDDNVRRFHQAVPMVAQWDDHETTNNWWPGHTVEDPAYELEKSCDVLAARARRAWQEYQPIALDHLNGRGTTGFAEALIYRKVSRGAHLDVFCLDQRSYRGPNNVPEGEPEQGLMGEAQTDWLIREVSRSKATWKVISADQPLSINARLHDDRDSYANHLDREPRGREAELARVLSAFKANGVKNVVWVTADVHYTAAHHYDPSRAAYTDFDPFWEFVSGPLHGSTFPVKEVDKTFGAKIHYALGAETRNPKGESPRAGKQFFGQMLISREGALTVNLRKVSGEVLWTKVLEPDRL</sequence>
<dbReference type="InterPro" id="IPR032093">
    <property type="entry name" value="PhoD_N"/>
</dbReference>
<dbReference type="EMBL" id="QYRP01000002">
    <property type="protein sequence ID" value="RJS46443.1"/>
    <property type="molecule type" value="Genomic_DNA"/>
</dbReference>
<dbReference type="InterPro" id="IPR052900">
    <property type="entry name" value="Phospholipid_Metab_Enz"/>
</dbReference>
<dbReference type="AlphaFoldDB" id="A0A3A5H715"/>
<reference evidence="4" key="1">
    <citation type="submission" date="2018-09" db="EMBL/GenBank/DDBJ databases">
        <authorList>
            <person name="Zhu H."/>
        </authorList>
    </citation>
    <scope>NUCLEOTIDE SEQUENCE [LARGE SCALE GENOMIC DNA]</scope>
    <source>
        <strain evidence="4">K1W22B-1</strain>
    </source>
</reference>
<dbReference type="Proteomes" id="UP000276542">
    <property type="component" value="Unassembled WGS sequence"/>
</dbReference>
<evidence type="ECO:0000259" key="1">
    <source>
        <dbReference type="Pfam" id="PF09423"/>
    </source>
</evidence>
<evidence type="ECO:0000313" key="3">
    <source>
        <dbReference type="EMBL" id="RJS46443.1"/>
    </source>
</evidence>
<gene>
    <name evidence="3" type="ORF">D4739_09610</name>
</gene>
<name>A0A3A5H715_9ACTN</name>
<dbReference type="CDD" id="cd07389">
    <property type="entry name" value="MPP_PhoD"/>
    <property type="match status" value="1"/>
</dbReference>
<comment type="caution">
    <text evidence="3">The sequence shown here is derived from an EMBL/GenBank/DDBJ whole genome shotgun (WGS) entry which is preliminary data.</text>
</comment>
<feature type="domain" description="Phospholipase D N-terminal" evidence="2">
    <location>
        <begin position="42"/>
        <end position="105"/>
    </location>
</feature>
<accession>A0A3A5H715</accession>
<evidence type="ECO:0000259" key="2">
    <source>
        <dbReference type="Pfam" id="PF16655"/>
    </source>
</evidence>
<organism evidence="3 4">
    <name type="scientific">Nocardioides cavernaquae</name>
    <dbReference type="NCBI Taxonomy" id="2321396"/>
    <lineage>
        <taxon>Bacteria</taxon>
        <taxon>Bacillati</taxon>
        <taxon>Actinomycetota</taxon>
        <taxon>Actinomycetes</taxon>
        <taxon>Propionibacteriales</taxon>
        <taxon>Nocardioidaceae</taxon>
        <taxon>Nocardioides</taxon>
    </lineage>
</organism>
<keyword evidence="4" id="KW-1185">Reference proteome</keyword>
<dbReference type="InterPro" id="IPR018946">
    <property type="entry name" value="PhoD-like_MPP"/>
</dbReference>
<dbReference type="PANTHER" id="PTHR43606">
    <property type="entry name" value="PHOSPHATASE, PUTATIVE (AFU_ORTHOLOGUE AFUA_6G08710)-RELATED"/>
    <property type="match status" value="1"/>
</dbReference>
<dbReference type="InterPro" id="IPR038607">
    <property type="entry name" value="PhoD-like_sf"/>
</dbReference>
<dbReference type="Gene3D" id="2.60.40.380">
    <property type="entry name" value="Purple acid phosphatase-like, N-terminal"/>
    <property type="match status" value="1"/>
</dbReference>
<dbReference type="OrthoDB" id="3497025at2"/>
<dbReference type="Gene3D" id="3.60.21.70">
    <property type="entry name" value="PhoD-like phosphatase"/>
    <property type="match status" value="1"/>
</dbReference>
<dbReference type="SUPFAM" id="SSF56300">
    <property type="entry name" value="Metallo-dependent phosphatases"/>
    <property type="match status" value="1"/>
</dbReference>
<dbReference type="Pfam" id="PF16655">
    <property type="entry name" value="PhoD_N"/>
    <property type="match status" value="1"/>
</dbReference>
<dbReference type="RefSeq" id="WP_120060415.1">
    <property type="nucleotide sequence ID" value="NZ_QYRP01000002.1"/>
</dbReference>
<protein>
    <submittedName>
        <fullName evidence="3">Alkaline phosphatase</fullName>
    </submittedName>
</protein>
<dbReference type="InterPro" id="IPR029052">
    <property type="entry name" value="Metallo-depent_PP-like"/>
</dbReference>
<evidence type="ECO:0000313" key="4">
    <source>
        <dbReference type="Proteomes" id="UP000276542"/>
    </source>
</evidence>
<dbReference type="PANTHER" id="PTHR43606:SF1">
    <property type="entry name" value="PHOD-LIKE PHOSPHATASE METALLOPHOSPHATASE DOMAIN-CONTAINING PROTEIN"/>
    <property type="match status" value="1"/>
</dbReference>
<feature type="domain" description="PhoD-like phosphatase metallophosphatase" evidence="1">
    <location>
        <begin position="144"/>
        <end position="463"/>
    </location>
</feature>
<dbReference type="Pfam" id="PF09423">
    <property type="entry name" value="PhoD"/>
    <property type="match status" value="1"/>
</dbReference>
<proteinExistence type="predicted"/>